<dbReference type="AlphaFoldDB" id="G0UR65"/>
<organism evidence="1">
    <name type="scientific">Trypanosoma congolense (strain IL3000)</name>
    <dbReference type="NCBI Taxonomy" id="1068625"/>
    <lineage>
        <taxon>Eukaryota</taxon>
        <taxon>Discoba</taxon>
        <taxon>Euglenozoa</taxon>
        <taxon>Kinetoplastea</taxon>
        <taxon>Metakinetoplastina</taxon>
        <taxon>Trypanosomatida</taxon>
        <taxon>Trypanosomatidae</taxon>
        <taxon>Trypanosoma</taxon>
        <taxon>Nannomonas</taxon>
    </lineage>
</organism>
<accession>G0UR65</accession>
<proteinExistence type="predicted"/>
<reference evidence="1" key="1">
    <citation type="journal article" date="2012" name="Proc. Natl. Acad. Sci. U.S.A.">
        <title>Antigenic diversity is generated by distinct evolutionary mechanisms in African trypanosome species.</title>
        <authorList>
            <person name="Jackson A.P."/>
            <person name="Berry A."/>
            <person name="Aslett M."/>
            <person name="Allison H.C."/>
            <person name="Burton P."/>
            <person name="Vavrova-Anderson J."/>
            <person name="Brown R."/>
            <person name="Browne H."/>
            <person name="Corton N."/>
            <person name="Hauser H."/>
            <person name="Gamble J."/>
            <person name="Gilderthorp R."/>
            <person name="Marcello L."/>
            <person name="McQuillan J."/>
            <person name="Otto T.D."/>
            <person name="Quail M.A."/>
            <person name="Sanders M.J."/>
            <person name="van Tonder A."/>
            <person name="Ginger M.L."/>
            <person name="Field M.C."/>
            <person name="Barry J.D."/>
            <person name="Hertz-Fowler C."/>
            <person name="Berriman M."/>
        </authorList>
    </citation>
    <scope>NUCLEOTIDE SEQUENCE</scope>
    <source>
        <strain evidence="1">IL3000</strain>
    </source>
</reference>
<dbReference type="EMBL" id="HE575321">
    <property type="protein sequence ID" value="CCC91876.1"/>
    <property type="molecule type" value="Genomic_DNA"/>
</dbReference>
<evidence type="ECO:0000313" key="1">
    <source>
        <dbReference type="EMBL" id="CCC91876.1"/>
    </source>
</evidence>
<protein>
    <submittedName>
        <fullName evidence="1">Uncharacterized protein</fullName>
    </submittedName>
</protein>
<sequence>MENMCMVYTHISTHIVVNISASLAERYVNGNGEKEIKLRLRQRDVREAIPAANILTRGMPQWKGKEKDDNNVLCLYSFFLFFVCMDPLRFPHTLRHAKRQTLSFMTPSQCLTRASRVKSYSS</sequence>
<gene>
    <name evidence="1" type="ORF">TCIL3000_8_850</name>
</gene>
<name>G0UR65_TRYCI</name>